<evidence type="ECO:0000313" key="4">
    <source>
        <dbReference type="EMBL" id="KAF7784418.1"/>
    </source>
</evidence>
<proteinExistence type="predicted"/>
<evidence type="ECO:0000256" key="2">
    <source>
        <dbReference type="SAM" id="MobiDB-lite"/>
    </source>
</evidence>
<feature type="coiled-coil region" evidence="1">
    <location>
        <begin position="77"/>
        <end position="149"/>
    </location>
</feature>
<comment type="caution">
    <text evidence="4">The sequence shown here is derived from an EMBL/GenBank/DDBJ whole genome shotgun (WGS) entry which is preliminary data.</text>
</comment>
<dbReference type="Pfam" id="PF20411">
    <property type="entry name" value="DUF6697"/>
    <property type="match status" value="1"/>
</dbReference>
<accession>A0A8H7KKW0</accession>
<gene>
    <name evidence="4" type="ORF">Agabi119p4_583</name>
</gene>
<organism evidence="4 5">
    <name type="scientific">Agaricus bisporus var. burnettii</name>
    <dbReference type="NCBI Taxonomy" id="192524"/>
    <lineage>
        <taxon>Eukaryota</taxon>
        <taxon>Fungi</taxon>
        <taxon>Dikarya</taxon>
        <taxon>Basidiomycota</taxon>
        <taxon>Agaricomycotina</taxon>
        <taxon>Agaricomycetes</taxon>
        <taxon>Agaricomycetidae</taxon>
        <taxon>Agaricales</taxon>
        <taxon>Agaricineae</taxon>
        <taxon>Agaricaceae</taxon>
        <taxon>Agaricus</taxon>
    </lineage>
</organism>
<name>A0A8H7KKW0_AGABI</name>
<dbReference type="Proteomes" id="UP000629468">
    <property type="component" value="Unassembled WGS sequence"/>
</dbReference>
<feature type="coiled-coil region" evidence="1">
    <location>
        <begin position="173"/>
        <end position="207"/>
    </location>
</feature>
<evidence type="ECO:0000259" key="3">
    <source>
        <dbReference type="Pfam" id="PF20411"/>
    </source>
</evidence>
<evidence type="ECO:0000256" key="1">
    <source>
        <dbReference type="SAM" id="Coils"/>
    </source>
</evidence>
<dbReference type="Gene3D" id="1.10.287.1490">
    <property type="match status" value="1"/>
</dbReference>
<feature type="region of interest" description="Disordered" evidence="2">
    <location>
        <begin position="508"/>
        <end position="534"/>
    </location>
</feature>
<dbReference type="EMBL" id="JABXXO010000001">
    <property type="protein sequence ID" value="KAF7784418.1"/>
    <property type="molecule type" value="Genomic_DNA"/>
</dbReference>
<protein>
    <recommendedName>
        <fullName evidence="3">DUF6697 domain-containing protein</fullName>
    </recommendedName>
</protein>
<feature type="compositionally biased region" description="Polar residues" evidence="2">
    <location>
        <begin position="516"/>
        <end position="525"/>
    </location>
</feature>
<keyword evidence="1" id="KW-0175">Coiled coil</keyword>
<feature type="domain" description="DUF6697" evidence="3">
    <location>
        <begin position="330"/>
        <end position="493"/>
    </location>
</feature>
<evidence type="ECO:0000313" key="5">
    <source>
        <dbReference type="Proteomes" id="UP000629468"/>
    </source>
</evidence>
<dbReference type="AlphaFoldDB" id="A0A8H7KKW0"/>
<dbReference type="InterPro" id="IPR046520">
    <property type="entry name" value="DUF6697"/>
</dbReference>
<sequence>MDDQFFASVLKKWAHSSQEVVDLKRRLGQIERERNEYGCDLKAGDGQVYAKGSNSPTTPENAALDLDEVGHKLEIARSEYQRRLRELSDARSQKEALGSEVQELKRERLQLQTQLRTSQRHCAEMASELSQLRQERDGLTTQVSDLILKTQQVDKGNAGLDAVGIGTGNSGDMAKLQERMTFLEEQLEVLRSLAESLEMSNTTLREELDSTRGLLHKTKEANKGLRITIDQLSRIARNVAGVSEPLQGRAPTPKHERHAVFERPSSPVQSCEVLKLEHRRPKDEVSYSDLTMVAEPHNSSFSMPPRRLKALSSIPVIIPDIDTNEEENKFTRGLTSTAVGNSIHRTMPQGLTKGRRHIEDYLCPRLDHNPWCPSIPGHHGYIFVAAGKEKHLYTTPQLCNVFVGLSKRSNKEERFFRYLGVYKVSRVEPLSVDEWQSLPLELKRNYICAPKEKNKDARPEQEVATAYDAGDLVVSCFKLQCVEFDEELYAGLLKFRAAQNIRPRSLTSRRGRYDTDTTSSYSQKTLRGARRSLS</sequence>
<reference evidence="4 5" key="1">
    <citation type="journal article" name="Sci. Rep.">
        <title>Telomere-to-telomere assembled and centromere annotated genomes of the two main subspecies of the button mushroom Agaricus bisporus reveal especially polymorphic chromosome ends.</title>
        <authorList>
            <person name="Sonnenberg A.S.M."/>
            <person name="Sedaghat-Telgerd N."/>
            <person name="Lavrijssen B."/>
            <person name="Ohm R.A."/>
            <person name="Hendrickx P.M."/>
            <person name="Scholtmeijer K."/>
            <person name="Baars J.J.P."/>
            <person name="van Peer A."/>
        </authorList>
    </citation>
    <scope>NUCLEOTIDE SEQUENCE [LARGE SCALE GENOMIC DNA]</scope>
    <source>
        <strain evidence="4 5">H119_p4</strain>
    </source>
</reference>